<keyword evidence="5" id="KW-1185">Reference proteome</keyword>
<keyword evidence="2" id="KW-0677">Repeat</keyword>
<sequence length="188" mass="21441">MMSSLTEKQCAYHLQKMRTRFNRLDLNHDGFISREDYELMATKVQEYGKLNAENAESTRNAFMTVADALGLKPGVKIPVEEAARKANREFSAMATEKQLVFLKATHNPLFDALDLNKDGHISSDEFKVYFQIIAPDISEDEVTHSFNVIDSNKDGEISREEFIAAAFDFLHCFEETEISKVFFGRLLS</sequence>
<dbReference type="InterPro" id="IPR028846">
    <property type="entry name" value="Recoverin"/>
</dbReference>
<protein>
    <submittedName>
        <fullName evidence="4">Sarcoplasmic calcium-binding</fullName>
    </submittedName>
</protein>
<comment type="caution">
    <text evidence="4">The sequence shown here is derived from an EMBL/GenBank/DDBJ whole genome shotgun (WGS) entry which is preliminary data.</text>
</comment>
<evidence type="ECO:0000256" key="2">
    <source>
        <dbReference type="ARBA" id="ARBA00022737"/>
    </source>
</evidence>
<dbReference type="OrthoDB" id="26525at2759"/>
<dbReference type="Pfam" id="PF13499">
    <property type="entry name" value="EF-hand_7"/>
    <property type="match status" value="1"/>
</dbReference>
<dbReference type="GO" id="GO:0005509">
    <property type="term" value="F:calcium ion binding"/>
    <property type="evidence" value="ECO:0007669"/>
    <property type="project" value="InterPro"/>
</dbReference>
<name>A0A7D9JQ54_PARCT</name>
<dbReference type="Proteomes" id="UP001152795">
    <property type="component" value="Unassembled WGS sequence"/>
</dbReference>
<dbReference type="SMART" id="SM00054">
    <property type="entry name" value="EFh"/>
    <property type="match status" value="3"/>
</dbReference>
<dbReference type="SUPFAM" id="SSF47473">
    <property type="entry name" value="EF-hand"/>
    <property type="match status" value="1"/>
</dbReference>
<dbReference type="CDD" id="cd00051">
    <property type="entry name" value="EFh"/>
    <property type="match status" value="1"/>
</dbReference>
<accession>A0A7D9JQ54</accession>
<dbReference type="EMBL" id="CACRXK020019918">
    <property type="protein sequence ID" value="CAB4034205.1"/>
    <property type="molecule type" value="Genomic_DNA"/>
</dbReference>
<proteinExistence type="predicted"/>
<dbReference type="InterPro" id="IPR002048">
    <property type="entry name" value="EF_hand_dom"/>
</dbReference>
<evidence type="ECO:0000256" key="3">
    <source>
        <dbReference type="ARBA" id="ARBA00022837"/>
    </source>
</evidence>
<keyword evidence="3" id="KW-0106">Calcium</keyword>
<organism evidence="4 5">
    <name type="scientific">Paramuricea clavata</name>
    <name type="common">Red gorgonian</name>
    <name type="synonym">Violescent sea-whip</name>
    <dbReference type="NCBI Taxonomy" id="317549"/>
    <lineage>
        <taxon>Eukaryota</taxon>
        <taxon>Metazoa</taxon>
        <taxon>Cnidaria</taxon>
        <taxon>Anthozoa</taxon>
        <taxon>Octocorallia</taxon>
        <taxon>Malacalcyonacea</taxon>
        <taxon>Plexauridae</taxon>
        <taxon>Paramuricea</taxon>
    </lineage>
</organism>
<evidence type="ECO:0000256" key="1">
    <source>
        <dbReference type="ARBA" id="ARBA00022723"/>
    </source>
</evidence>
<dbReference type="PROSITE" id="PS50222">
    <property type="entry name" value="EF_HAND_2"/>
    <property type="match status" value="3"/>
</dbReference>
<dbReference type="PROSITE" id="PS00018">
    <property type="entry name" value="EF_HAND_1"/>
    <property type="match status" value="3"/>
</dbReference>
<evidence type="ECO:0000313" key="5">
    <source>
        <dbReference type="Proteomes" id="UP001152795"/>
    </source>
</evidence>
<dbReference type="AlphaFoldDB" id="A0A7D9JQ54"/>
<dbReference type="InterPro" id="IPR011992">
    <property type="entry name" value="EF-hand-dom_pair"/>
</dbReference>
<dbReference type="Gene3D" id="1.10.238.10">
    <property type="entry name" value="EF-hand"/>
    <property type="match status" value="1"/>
</dbReference>
<evidence type="ECO:0000313" key="4">
    <source>
        <dbReference type="EMBL" id="CAB4034205.1"/>
    </source>
</evidence>
<gene>
    <name evidence="4" type="ORF">PACLA_8A059741</name>
</gene>
<keyword evidence="1" id="KW-0479">Metal-binding</keyword>
<reference evidence="4" key="1">
    <citation type="submission" date="2020-04" db="EMBL/GenBank/DDBJ databases">
        <authorList>
            <person name="Alioto T."/>
            <person name="Alioto T."/>
            <person name="Gomez Garrido J."/>
        </authorList>
    </citation>
    <scope>NUCLEOTIDE SEQUENCE</scope>
    <source>
        <strain evidence="4">A484AB</strain>
    </source>
</reference>
<dbReference type="InterPro" id="IPR018247">
    <property type="entry name" value="EF_Hand_1_Ca_BS"/>
</dbReference>
<dbReference type="Pfam" id="PF13202">
    <property type="entry name" value="EF-hand_5"/>
    <property type="match status" value="1"/>
</dbReference>
<dbReference type="PANTHER" id="PTHR23055">
    <property type="entry name" value="CALCIUM BINDING PROTEINS"/>
    <property type="match status" value="1"/>
</dbReference>